<name>A0A2T5TY99_9SPHN</name>
<gene>
    <name evidence="1" type="ORF">C8J25_11174</name>
</gene>
<dbReference type="EMBL" id="QAYE01000011">
    <property type="protein sequence ID" value="PTW44237.1"/>
    <property type="molecule type" value="Genomic_DNA"/>
</dbReference>
<organism evidence="1 2">
    <name type="scientific">Sphingomonas faeni</name>
    <dbReference type="NCBI Taxonomy" id="185950"/>
    <lineage>
        <taxon>Bacteria</taxon>
        <taxon>Pseudomonadati</taxon>
        <taxon>Pseudomonadota</taxon>
        <taxon>Alphaproteobacteria</taxon>
        <taxon>Sphingomonadales</taxon>
        <taxon>Sphingomonadaceae</taxon>
        <taxon>Sphingomonas</taxon>
    </lineage>
</organism>
<sequence>MPRTTTCDYDRTAARWVSWLAESDEAVECASNYQRTQFNGAEQLQFQFVSNPTKRGRGVLVRTYQSLGLG</sequence>
<accession>A0A2T5TY99</accession>
<evidence type="ECO:0000313" key="2">
    <source>
        <dbReference type="Proteomes" id="UP000244013"/>
    </source>
</evidence>
<evidence type="ECO:0000313" key="1">
    <source>
        <dbReference type="EMBL" id="PTW44237.1"/>
    </source>
</evidence>
<reference evidence="1 2" key="1">
    <citation type="submission" date="2018-04" db="EMBL/GenBank/DDBJ databases">
        <title>Genomic Encyclopedia of Type Strains, Phase III (KMG-III): the genomes of soil and plant-associated and newly described type strains.</title>
        <authorList>
            <person name="Whitman W."/>
        </authorList>
    </citation>
    <scope>NUCLEOTIDE SEQUENCE [LARGE SCALE GENOMIC DNA]</scope>
    <source>
        <strain evidence="1 2">MA-olki</strain>
    </source>
</reference>
<protein>
    <submittedName>
        <fullName evidence="1">Uncharacterized protein</fullName>
    </submittedName>
</protein>
<dbReference type="AlphaFoldDB" id="A0A2T5TY99"/>
<proteinExistence type="predicted"/>
<comment type="caution">
    <text evidence="1">The sequence shown here is derived from an EMBL/GenBank/DDBJ whole genome shotgun (WGS) entry which is preliminary data.</text>
</comment>
<dbReference type="Proteomes" id="UP000244013">
    <property type="component" value="Unassembled WGS sequence"/>
</dbReference>